<proteinExistence type="predicted"/>
<evidence type="ECO:0000259" key="4">
    <source>
        <dbReference type="PROSITE" id="PS50987"/>
    </source>
</evidence>
<dbReference type="KEGG" id="abra:BN85315220"/>
<name>U4KSD2_9MOLU</name>
<dbReference type="GO" id="GO:0003700">
    <property type="term" value="F:DNA-binding transcription factor activity"/>
    <property type="evidence" value="ECO:0007669"/>
    <property type="project" value="InterPro"/>
</dbReference>
<dbReference type="EMBL" id="FO681348">
    <property type="protein sequence ID" value="CCV66543.1"/>
    <property type="molecule type" value="Genomic_DNA"/>
</dbReference>
<sequence length="112" mass="13038">MTHDTCNHNKHLEEIKTNLINESDTQKLSKLFKVLSDETRIKILYTISKHEVCVNDIANVLNLSQSAISHQLKTLKDANLIKSRREKQTIYYTLVDDHVHLIYNQALSHIKE</sequence>
<dbReference type="Pfam" id="PF01022">
    <property type="entry name" value="HTH_5"/>
    <property type="match status" value="1"/>
</dbReference>
<organism evidence="5 6">
    <name type="scientific">Acholeplasma brassicae</name>
    <dbReference type="NCBI Taxonomy" id="61635"/>
    <lineage>
        <taxon>Bacteria</taxon>
        <taxon>Bacillati</taxon>
        <taxon>Mycoplasmatota</taxon>
        <taxon>Mollicutes</taxon>
        <taxon>Acholeplasmatales</taxon>
        <taxon>Acholeplasmataceae</taxon>
        <taxon>Acholeplasma</taxon>
    </lineage>
</organism>
<dbReference type="NCBIfam" id="NF033788">
    <property type="entry name" value="HTH_metalloreg"/>
    <property type="match status" value="1"/>
</dbReference>
<protein>
    <submittedName>
        <fullName evidence="5">Transcriptional regulator ArsR</fullName>
    </submittedName>
</protein>
<dbReference type="PRINTS" id="PR00778">
    <property type="entry name" value="HTHARSR"/>
</dbReference>
<dbReference type="OrthoDB" id="9794330at2"/>
<gene>
    <name evidence="5" type="ORF">BN85315220</name>
</gene>
<dbReference type="STRING" id="61635.BN85315220"/>
<dbReference type="AlphaFoldDB" id="U4KSD2"/>
<accession>U4KSD2</accession>
<keyword evidence="3" id="KW-0804">Transcription</keyword>
<dbReference type="InterPro" id="IPR051011">
    <property type="entry name" value="Metal_resp_trans_reg"/>
</dbReference>
<dbReference type="HOGENOM" id="CLU_097806_7_4_14"/>
<dbReference type="SMART" id="SM00418">
    <property type="entry name" value="HTH_ARSR"/>
    <property type="match status" value="1"/>
</dbReference>
<dbReference type="PANTHER" id="PTHR43132">
    <property type="entry name" value="ARSENICAL RESISTANCE OPERON REPRESSOR ARSR-RELATED"/>
    <property type="match status" value="1"/>
</dbReference>
<dbReference type="InterPro" id="IPR011991">
    <property type="entry name" value="ArsR-like_HTH"/>
</dbReference>
<dbReference type="GO" id="GO:0003677">
    <property type="term" value="F:DNA binding"/>
    <property type="evidence" value="ECO:0007669"/>
    <property type="project" value="UniProtKB-KW"/>
</dbReference>
<dbReference type="InterPro" id="IPR018334">
    <property type="entry name" value="ArsR_HTH"/>
</dbReference>
<feature type="domain" description="HTH arsR-type" evidence="4">
    <location>
        <begin position="20"/>
        <end position="112"/>
    </location>
</feature>
<reference evidence="5 6" key="1">
    <citation type="journal article" date="2013" name="J. Mol. Microbiol. Biotechnol.">
        <title>Analysis of the Complete Genomes of Acholeplasma brassicae , A. palmae and A. laidlawii and Their Comparison to the Obligate Parasites from ' Candidatus Phytoplasma'.</title>
        <authorList>
            <person name="Kube M."/>
            <person name="Siewert C."/>
            <person name="Migdoll A.M."/>
            <person name="Duduk B."/>
            <person name="Holz S."/>
            <person name="Rabus R."/>
            <person name="Seemuller E."/>
            <person name="Mitrovic J."/>
            <person name="Muller I."/>
            <person name="Buttner C."/>
            <person name="Reinhardt R."/>
        </authorList>
    </citation>
    <scope>NUCLEOTIDE SEQUENCE [LARGE SCALE GENOMIC DNA]</scope>
    <source>
        <strain evidence="6">0502</strain>
    </source>
</reference>
<evidence type="ECO:0000313" key="5">
    <source>
        <dbReference type="EMBL" id="CCV66543.1"/>
    </source>
</evidence>
<dbReference type="PANTHER" id="PTHR43132:SF6">
    <property type="entry name" value="HTH-TYPE TRANSCRIPTIONAL REPRESSOR CZRA"/>
    <property type="match status" value="1"/>
</dbReference>
<dbReference type="InterPro" id="IPR036388">
    <property type="entry name" value="WH-like_DNA-bd_sf"/>
</dbReference>
<dbReference type="Gene3D" id="1.10.10.10">
    <property type="entry name" value="Winged helix-like DNA-binding domain superfamily/Winged helix DNA-binding domain"/>
    <property type="match status" value="1"/>
</dbReference>
<dbReference type="InterPro" id="IPR001845">
    <property type="entry name" value="HTH_ArsR_DNA-bd_dom"/>
</dbReference>
<evidence type="ECO:0000256" key="1">
    <source>
        <dbReference type="ARBA" id="ARBA00023015"/>
    </source>
</evidence>
<dbReference type="CDD" id="cd00090">
    <property type="entry name" value="HTH_ARSR"/>
    <property type="match status" value="1"/>
</dbReference>
<dbReference type="PROSITE" id="PS00846">
    <property type="entry name" value="HTH_ARSR_1"/>
    <property type="match status" value="1"/>
</dbReference>
<evidence type="ECO:0000256" key="2">
    <source>
        <dbReference type="ARBA" id="ARBA00023125"/>
    </source>
</evidence>
<evidence type="ECO:0000256" key="3">
    <source>
        <dbReference type="ARBA" id="ARBA00023163"/>
    </source>
</evidence>
<keyword evidence="6" id="KW-1185">Reference proteome</keyword>
<evidence type="ECO:0000313" key="6">
    <source>
        <dbReference type="Proteomes" id="UP000032737"/>
    </source>
</evidence>
<keyword evidence="1" id="KW-0805">Transcription regulation</keyword>
<keyword evidence="2" id="KW-0238">DNA-binding</keyword>
<dbReference type="InterPro" id="IPR036390">
    <property type="entry name" value="WH_DNA-bd_sf"/>
</dbReference>
<dbReference type="SUPFAM" id="SSF46785">
    <property type="entry name" value="Winged helix' DNA-binding domain"/>
    <property type="match status" value="1"/>
</dbReference>
<dbReference type="PROSITE" id="PS50987">
    <property type="entry name" value="HTH_ARSR_2"/>
    <property type="match status" value="1"/>
</dbReference>
<dbReference type="Proteomes" id="UP000032737">
    <property type="component" value="Chromosome"/>
</dbReference>
<dbReference type="RefSeq" id="WP_030005400.1">
    <property type="nucleotide sequence ID" value="NC_022549.1"/>
</dbReference>